<dbReference type="Pfam" id="PF16227">
    <property type="entry name" value="DUF4886"/>
    <property type="match status" value="1"/>
</dbReference>
<feature type="signal peptide" evidence="1">
    <location>
        <begin position="1"/>
        <end position="24"/>
    </location>
</feature>
<keyword evidence="1" id="KW-0732">Signal</keyword>
<comment type="caution">
    <text evidence="3">The sequence shown here is derived from an EMBL/GenBank/DDBJ whole genome shotgun (WGS) entry which is preliminary data.</text>
</comment>
<reference evidence="3 4" key="1">
    <citation type="submission" date="2017-06" db="EMBL/GenBank/DDBJ databases">
        <title>Description of Rhodopirellula bahusiensis sp. nov.</title>
        <authorList>
            <person name="Kizina J."/>
            <person name="Harder J."/>
        </authorList>
    </citation>
    <scope>NUCLEOTIDE SEQUENCE [LARGE SCALE GENOMIC DNA]</scope>
    <source>
        <strain evidence="3 4">SWK21</strain>
    </source>
</reference>
<sequence length="329" mass="36704">MLRSLSFVFTLTILSLVLVTPSYADSPQQPPNVAPRHIRILTIGNSFTHNATRYLGEIVEAAGHKLTHKMLSIGGSPLELHAKKALAYETDPADELARYKNGDILQEALQSERWDFVTIQQLSIKSHDIKTYRPYAQQLADIIRRDAPQAKLLIHQTWAYRSDDPRFHRPKPAAAEPATQQAMYHGLSEAYKTITAELSASRIPVGDAFWMSDNDENFGYRSPANFDASSIQSPNLPEQTHSLHVGYRWRDRDGKQKLSMDGHHANQAGEYLGACVWFECLFDQSPVGNDFVPKELDVNYAAHLQTIAHQAALQGGDVILGLTTSTSTP</sequence>
<evidence type="ECO:0000256" key="1">
    <source>
        <dbReference type="SAM" id="SignalP"/>
    </source>
</evidence>
<dbReference type="EMBL" id="NIZW01000011">
    <property type="protein sequence ID" value="PHQ34418.1"/>
    <property type="molecule type" value="Genomic_DNA"/>
</dbReference>
<accession>A0A2G1W5W1</accession>
<keyword evidence="4" id="KW-1185">Reference proteome</keyword>
<dbReference type="InterPro" id="IPR036514">
    <property type="entry name" value="SGNH_hydro_sf"/>
</dbReference>
<dbReference type="RefSeq" id="WP_099261562.1">
    <property type="nucleotide sequence ID" value="NZ_NIZW01000011.1"/>
</dbReference>
<dbReference type="GO" id="GO:0016788">
    <property type="term" value="F:hydrolase activity, acting on ester bonds"/>
    <property type="evidence" value="ECO:0007669"/>
    <property type="project" value="UniProtKB-ARBA"/>
</dbReference>
<protein>
    <submittedName>
        <fullName evidence="3">DUF4886 domain-containing protein</fullName>
    </submittedName>
</protein>
<evidence type="ECO:0000313" key="4">
    <source>
        <dbReference type="Proteomes" id="UP000225740"/>
    </source>
</evidence>
<dbReference type="AlphaFoldDB" id="A0A2G1W5W1"/>
<evidence type="ECO:0000313" key="3">
    <source>
        <dbReference type="EMBL" id="PHQ34418.1"/>
    </source>
</evidence>
<dbReference type="SUPFAM" id="SSF52266">
    <property type="entry name" value="SGNH hydrolase"/>
    <property type="match status" value="1"/>
</dbReference>
<organism evidence="3 4">
    <name type="scientific">Rhodopirellula bahusiensis</name>
    <dbReference type="NCBI Taxonomy" id="2014065"/>
    <lineage>
        <taxon>Bacteria</taxon>
        <taxon>Pseudomonadati</taxon>
        <taxon>Planctomycetota</taxon>
        <taxon>Planctomycetia</taxon>
        <taxon>Pirellulales</taxon>
        <taxon>Pirellulaceae</taxon>
        <taxon>Rhodopirellula</taxon>
    </lineage>
</organism>
<name>A0A2G1W5W1_9BACT</name>
<evidence type="ECO:0000259" key="2">
    <source>
        <dbReference type="Pfam" id="PF16227"/>
    </source>
</evidence>
<proteinExistence type="predicted"/>
<dbReference type="OrthoDB" id="265974at2"/>
<feature type="domain" description="DUF4886" evidence="2">
    <location>
        <begin position="39"/>
        <end position="189"/>
    </location>
</feature>
<dbReference type="InterPro" id="IPR032616">
    <property type="entry name" value="DUF4886"/>
</dbReference>
<dbReference type="Gene3D" id="3.40.50.1110">
    <property type="entry name" value="SGNH hydrolase"/>
    <property type="match status" value="1"/>
</dbReference>
<gene>
    <name evidence="3" type="ORF">CEE69_15530</name>
</gene>
<dbReference type="GeneID" id="90609482"/>
<feature type="chain" id="PRO_5013659562" evidence="1">
    <location>
        <begin position="25"/>
        <end position="329"/>
    </location>
</feature>
<dbReference type="Proteomes" id="UP000225740">
    <property type="component" value="Unassembled WGS sequence"/>
</dbReference>